<dbReference type="SUPFAM" id="SSF55545">
    <property type="entry name" value="beta-N-acetylhexosaminidase-like domain"/>
    <property type="match status" value="1"/>
</dbReference>
<dbReference type="InterPro" id="IPR015882">
    <property type="entry name" value="HEX_bac_N"/>
</dbReference>
<dbReference type="InterPro" id="IPR017853">
    <property type="entry name" value="GH"/>
</dbReference>
<accession>A0ABV5CEF4</accession>
<dbReference type="PANTHER" id="PTHR22600:SF57">
    <property type="entry name" value="BETA-N-ACETYLHEXOSAMINIDASE"/>
    <property type="match status" value="1"/>
</dbReference>
<evidence type="ECO:0000256" key="3">
    <source>
        <dbReference type="ARBA" id="ARBA00012663"/>
    </source>
</evidence>
<evidence type="ECO:0000259" key="6">
    <source>
        <dbReference type="Pfam" id="PF00728"/>
    </source>
</evidence>
<dbReference type="SUPFAM" id="SSF51445">
    <property type="entry name" value="(Trans)glycosidases"/>
    <property type="match status" value="1"/>
</dbReference>
<dbReference type="EMBL" id="JBBVGT010000002">
    <property type="protein sequence ID" value="MFB5945927.1"/>
    <property type="molecule type" value="Genomic_DNA"/>
</dbReference>
<dbReference type="PRINTS" id="PR00738">
    <property type="entry name" value="GLHYDRLASE20"/>
</dbReference>
<dbReference type="EC" id="3.2.1.52" evidence="3"/>
<protein>
    <recommendedName>
        <fullName evidence="3">beta-N-acetylhexosaminidase</fullName>
        <ecNumber evidence="3">3.2.1.52</ecNumber>
    </recommendedName>
</protein>
<evidence type="ECO:0000256" key="1">
    <source>
        <dbReference type="ARBA" id="ARBA00001231"/>
    </source>
</evidence>
<comment type="caution">
    <text evidence="8">The sequence shown here is derived from an EMBL/GenBank/DDBJ whole genome shotgun (WGS) entry which is preliminary data.</text>
</comment>
<evidence type="ECO:0000256" key="4">
    <source>
        <dbReference type="ARBA" id="ARBA00022801"/>
    </source>
</evidence>
<evidence type="ECO:0000313" key="8">
    <source>
        <dbReference type="EMBL" id="MFB5945927.1"/>
    </source>
</evidence>
<keyword evidence="5" id="KW-0326">Glycosidase</keyword>
<reference evidence="8 9" key="1">
    <citation type="submission" date="2024-04" db="EMBL/GenBank/DDBJ databases">
        <title>Albibacterium profundi sp. nov., isolated from sediment of the Challenger Deep of Mariana Trench.</title>
        <authorList>
            <person name="Wang Y."/>
        </authorList>
    </citation>
    <scope>NUCLEOTIDE SEQUENCE [LARGE SCALE GENOMIC DNA]</scope>
    <source>
        <strain evidence="8 9">RHL897</strain>
    </source>
</reference>
<dbReference type="RefSeq" id="WP_375557458.1">
    <property type="nucleotide sequence ID" value="NZ_JBBVGT010000002.1"/>
</dbReference>
<dbReference type="InterPro" id="IPR029018">
    <property type="entry name" value="Hex-like_dom2"/>
</dbReference>
<dbReference type="Pfam" id="PF00728">
    <property type="entry name" value="Glyco_hydro_20"/>
    <property type="match status" value="1"/>
</dbReference>
<name>A0ABV5CEF4_9SPHI</name>
<keyword evidence="9" id="KW-1185">Reference proteome</keyword>
<comment type="similarity">
    <text evidence="2">Belongs to the glycosyl hydrolase 20 family.</text>
</comment>
<evidence type="ECO:0000256" key="2">
    <source>
        <dbReference type="ARBA" id="ARBA00006285"/>
    </source>
</evidence>
<dbReference type="InterPro" id="IPR025705">
    <property type="entry name" value="Beta_hexosaminidase_sua/sub"/>
</dbReference>
<evidence type="ECO:0000313" key="9">
    <source>
        <dbReference type="Proteomes" id="UP001580928"/>
    </source>
</evidence>
<sequence length="652" mass="75308">MNIKRVQYLLIGIFFLFSTQLDVKAQEHLIPLPIDMQFGEASLDLAKGIILQKNNSLLDNEYSLAQEILDDWQVNSVSEKADDLPLMLLTVEQKPVAGQSAEAYHLTIDKNGIRITASSAAGIFYGLQTLRQFDVQNKQIRTVEINDEPAFSWRAFMVDVGRNYQPLDMLKEQIDVMAHYKMNVLHFHFTEDIAWRLASKKYPGLTAADNMTRWEGKYYTEEEFQELIDYCKERHILFLPEIDMPGHSAAFERFFGVSMQSDSGIVYIKELLKEFSETYSGLPYLHIGGDEVKITNKNFMPEITQYVESLGYKTVGWDPGSNLMPQTIRQLWMGGAEKVKEEGEMVFIDSKHLYINHMDPLETVTTIFHRKIGQQDHEHANLLGATLCSWPDRAITDPIDMFYQSAVYPGMLTFAERSWRGGGKDGWVANIQPKNTTDYLEFKDFERRLLAHKDQYFHDKPFPYVQQIGLEWELIGPFQNEGDLTRSFIPEENPYADEIKVSKTVEGGTVILRHWWADVIPGIIEQPEENTTWYARTRIWSDEGGSRPFWIGFNNLSRSYASSSPELGTWDDRKSTLWVNGKVIPPPKWEQPGIEGNLEIPLLDEGYSFREPTMIHLQKGWNEVLIKLPVADFRGQSWSNPVKWMFTFVPYR</sequence>
<comment type="catalytic activity">
    <reaction evidence="1">
        <text>Hydrolysis of terminal non-reducing N-acetyl-D-hexosamine residues in N-acetyl-beta-D-hexosaminides.</text>
        <dbReference type="EC" id="3.2.1.52"/>
    </reaction>
</comment>
<keyword evidence="4" id="KW-0378">Hydrolase</keyword>
<gene>
    <name evidence="8" type="ORF">WKR92_08785</name>
</gene>
<proteinExistence type="inferred from homology"/>
<dbReference type="PANTHER" id="PTHR22600">
    <property type="entry name" value="BETA-HEXOSAMINIDASE"/>
    <property type="match status" value="1"/>
</dbReference>
<dbReference type="Pfam" id="PF02838">
    <property type="entry name" value="Glyco_hydro_20b"/>
    <property type="match status" value="1"/>
</dbReference>
<evidence type="ECO:0000256" key="5">
    <source>
        <dbReference type="ARBA" id="ARBA00023295"/>
    </source>
</evidence>
<feature type="domain" description="Beta-hexosaminidase bacterial type N-terminal" evidence="7">
    <location>
        <begin position="28"/>
        <end position="147"/>
    </location>
</feature>
<organism evidence="8 9">
    <name type="scientific">Albibacterium profundi</name>
    <dbReference type="NCBI Taxonomy" id="3134906"/>
    <lineage>
        <taxon>Bacteria</taxon>
        <taxon>Pseudomonadati</taxon>
        <taxon>Bacteroidota</taxon>
        <taxon>Sphingobacteriia</taxon>
        <taxon>Sphingobacteriales</taxon>
        <taxon>Sphingobacteriaceae</taxon>
        <taxon>Albibacterium</taxon>
    </lineage>
</organism>
<dbReference type="InterPro" id="IPR015883">
    <property type="entry name" value="Glyco_hydro_20_cat"/>
</dbReference>
<evidence type="ECO:0000259" key="7">
    <source>
        <dbReference type="Pfam" id="PF02838"/>
    </source>
</evidence>
<dbReference type="Proteomes" id="UP001580928">
    <property type="component" value="Unassembled WGS sequence"/>
</dbReference>
<dbReference type="Gene3D" id="3.20.20.80">
    <property type="entry name" value="Glycosidases"/>
    <property type="match status" value="1"/>
</dbReference>
<dbReference type="Gene3D" id="3.30.379.10">
    <property type="entry name" value="Chitobiase/beta-hexosaminidase domain 2-like"/>
    <property type="match status" value="1"/>
</dbReference>
<feature type="domain" description="Glycoside hydrolase family 20 catalytic" evidence="6">
    <location>
        <begin position="151"/>
        <end position="251"/>
    </location>
</feature>